<dbReference type="InterPro" id="IPR014757">
    <property type="entry name" value="Tscrpt_reg_IclR_C"/>
</dbReference>
<dbReference type="Proteomes" id="UP000565711">
    <property type="component" value="Unassembled WGS sequence"/>
</dbReference>
<dbReference type="InterPro" id="IPR036390">
    <property type="entry name" value="WH_DNA-bd_sf"/>
</dbReference>
<dbReference type="AlphaFoldDB" id="A0A846Y711"/>
<keyword evidence="3" id="KW-0804">Transcription</keyword>
<reference evidence="7 8" key="1">
    <citation type="submission" date="2020-04" db="EMBL/GenBank/DDBJ databases">
        <title>MicrobeNet Type strains.</title>
        <authorList>
            <person name="Nicholson A.C."/>
        </authorList>
    </citation>
    <scope>NUCLEOTIDE SEQUENCE [LARGE SCALE GENOMIC DNA]</scope>
    <source>
        <strain evidence="7 8">JCM 12354</strain>
    </source>
</reference>
<accession>A0A846Y711</accession>
<dbReference type="InterPro" id="IPR029016">
    <property type="entry name" value="GAF-like_dom_sf"/>
</dbReference>
<dbReference type="Pfam" id="PF01614">
    <property type="entry name" value="IclR_C"/>
    <property type="match status" value="1"/>
</dbReference>
<dbReference type="GO" id="GO:0003677">
    <property type="term" value="F:DNA binding"/>
    <property type="evidence" value="ECO:0007669"/>
    <property type="project" value="UniProtKB-KW"/>
</dbReference>
<dbReference type="SUPFAM" id="SSF55781">
    <property type="entry name" value="GAF domain-like"/>
    <property type="match status" value="1"/>
</dbReference>
<dbReference type="Gene3D" id="3.30.450.40">
    <property type="match status" value="1"/>
</dbReference>
<dbReference type="PANTHER" id="PTHR30136:SF35">
    <property type="entry name" value="HTH-TYPE TRANSCRIPTIONAL REGULATOR RV1719"/>
    <property type="match status" value="1"/>
</dbReference>
<evidence type="ECO:0000256" key="3">
    <source>
        <dbReference type="ARBA" id="ARBA00023163"/>
    </source>
</evidence>
<dbReference type="SUPFAM" id="SSF46785">
    <property type="entry name" value="Winged helix' DNA-binding domain"/>
    <property type="match status" value="1"/>
</dbReference>
<dbReference type="SMART" id="SM00346">
    <property type="entry name" value="HTH_ICLR"/>
    <property type="match status" value="1"/>
</dbReference>
<evidence type="ECO:0000259" key="6">
    <source>
        <dbReference type="PROSITE" id="PS51078"/>
    </source>
</evidence>
<evidence type="ECO:0000259" key="5">
    <source>
        <dbReference type="PROSITE" id="PS51077"/>
    </source>
</evidence>
<keyword evidence="2" id="KW-0238">DNA-binding</keyword>
<evidence type="ECO:0000256" key="4">
    <source>
        <dbReference type="SAM" id="MobiDB-lite"/>
    </source>
</evidence>
<dbReference type="PROSITE" id="PS51078">
    <property type="entry name" value="ICLR_ED"/>
    <property type="match status" value="1"/>
</dbReference>
<dbReference type="InterPro" id="IPR036388">
    <property type="entry name" value="WH-like_DNA-bd_sf"/>
</dbReference>
<feature type="region of interest" description="Disordered" evidence="4">
    <location>
        <begin position="233"/>
        <end position="254"/>
    </location>
</feature>
<dbReference type="Gene3D" id="1.10.10.10">
    <property type="entry name" value="Winged helix-like DNA-binding domain superfamily/Winged helix DNA-binding domain"/>
    <property type="match status" value="1"/>
</dbReference>
<evidence type="ECO:0000313" key="7">
    <source>
        <dbReference type="EMBL" id="NKY52469.1"/>
    </source>
</evidence>
<dbReference type="InterPro" id="IPR005471">
    <property type="entry name" value="Tscrpt_reg_IclR_N"/>
</dbReference>
<dbReference type="PROSITE" id="PS51077">
    <property type="entry name" value="HTH_ICLR"/>
    <property type="match status" value="1"/>
</dbReference>
<protein>
    <submittedName>
        <fullName evidence="7">IclR family transcriptional regulator</fullName>
    </submittedName>
</protein>
<dbReference type="InterPro" id="IPR050707">
    <property type="entry name" value="HTH_MetabolicPath_Reg"/>
</dbReference>
<evidence type="ECO:0000313" key="8">
    <source>
        <dbReference type="Proteomes" id="UP000565711"/>
    </source>
</evidence>
<comment type="caution">
    <text evidence="7">The sequence shown here is derived from an EMBL/GenBank/DDBJ whole genome shotgun (WGS) entry which is preliminary data.</text>
</comment>
<gene>
    <name evidence="7" type="ORF">HGA08_19870</name>
</gene>
<name>A0A846Y711_9NOCA</name>
<proteinExistence type="predicted"/>
<organism evidence="7 8">
    <name type="scientific">Nocardia vermiculata</name>
    <dbReference type="NCBI Taxonomy" id="257274"/>
    <lineage>
        <taxon>Bacteria</taxon>
        <taxon>Bacillati</taxon>
        <taxon>Actinomycetota</taxon>
        <taxon>Actinomycetes</taxon>
        <taxon>Mycobacteriales</taxon>
        <taxon>Nocardiaceae</taxon>
        <taxon>Nocardia</taxon>
    </lineage>
</organism>
<feature type="domain" description="HTH iclR-type" evidence="5">
    <location>
        <begin position="1"/>
        <end position="55"/>
    </location>
</feature>
<sequence length="269" mass="29225">MTLILDLFDRPHICLPLERVARLTHLPRSTAHRILDQLVRMQWLERVDDSYRLGPRSLALGGREIGHGALRAAAAPVLHQLAIYTGLVVHLAILDGTEVYYLDKIGGRRALHVPSRVGGRVPAHRTALGKAILAWHLPEHVDHEYAHAPDHTRPLNLTRLHTELGHIRRHHGIAYETGETYPGIICAAIALRSPDQPVAAISLTSDTDAPLARLAPQLAGAANAISNQLFAGPRATAHRPGTPRSGHAVPISTTAVSDEAPAWTRLDVG</sequence>
<keyword evidence="1" id="KW-0805">Transcription regulation</keyword>
<feature type="domain" description="IclR-ED" evidence="6">
    <location>
        <begin position="56"/>
        <end position="231"/>
    </location>
</feature>
<evidence type="ECO:0000256" key="1">
    <source>
        <dbReference type="ARBA" id="ARBA00023015"/>
    </source>
</evidence>
<dbReference type="GO" id="GO:0003700">
    <property type="term" value="F:DNA-binding transcription factor activity"/>
    <property type="evidence" value="ECO:0007669"/>
    <property type="project" value="TreeGrafter"/>
</dbReference>
<dbReference type="PANTHER" id="PTHR30136">
    <property type="entry name" value="HELIX-TURN-HELIX TRANSCRIPTIONAL REGULATOR, ICLR FAMILY"/>
    <property type="match status" value="1"/>
</dbReference>
<dbReference type="EMBL" id="JAAXOP010000012">
    <property type="protein sequence ID" value="NKY52469.1"/>
    <property type="molecule type" value="Genomic_DNA"/>
</dbReference>
<dbReference type="GO" id="GO:0045892">
    <property type="term" value="P:negative regulation of DNA-templated transcription"/>
    <property type="evidence" value="ECO:0007669"/>
    <property type="project" value="TreeGrafter"/>
</dbReference>
<keyword evidence="8" id="KW-1185">Reference proteome</keyword>
<dbReference type="Pfam" id="PF09339">
    <property type="entry name" value="HTH_IclR"/>
    <property type="match status" value="1"/>
</dbReference>
<evidence type="ECO:0000256" key="2">
    <source>
        <dbReference type="ARBA" id="ARBA00023125"/>
    </source>
</evidence>